<dbReference type="Gene3D" id="3.30.428.70">
    <property type="match status" value="1"/>
</dbReference>
<dbReference type="GO" id="GO:0009117">
    <property type="term" value="P:nucleotide metabolic process"/>
    <property type="evidence" value="ECO:0007669"/>
    <property type="project" value="InterPro"/>
</dbReference>
<evidence type="ECO:0000313" key="3">
    <source>
        <dbReference type="EMBL" id="KAK5956004.1"/>
    </source>
</evidence>
<dbReference type="PANTHER" id="PTHR38420">
    <property type="entry name" value="AP-4-A PHOSPHORYLASE II"/>
    <property type="match status" value="1"/>
</dbReference>
<gene>
    <name evidence="3" type="ORF">OHC33_002577</name>
</gene>
<feature type="domain" description="ATP adenylyltransferase C-terminal" evidence="1">
    <location>
        <begin position="175"/>
        <end position="275"/>
    </location>
</feature>
<dbReference type="Proteomes" id="UP001316803">
    <property type="component" value="Unassembled WGS sequence"/>
</dbReference>
<comment type="caution">
    <text evidence="3">The sequence shown here is derived from an EMBL/GenBank/DDBJ whole genome shotgun (WGS) entry which is preliminary data.</text>
</comment>
<dbReference type="InterPro" id="IPR036265">
    <property type="entry name" value="HIT-like_sf"/>
</dbReference>
<proteinExistence type="predicted"/>
<evidence type="ECO:0008006" key="5">
    <source>
        <dbReference type="Google" id="ProtNLM"/>
    </source>
</evidence>
<dbReference type="Pfam" id="PF09830">
    <property type="entry name" value="ATP_transf"/>
    <property type="match status" value="1"/>
</dbReference>
<dbReference type="PANTHER" id="PTHR38420:SF1">
    <property type="entry name" value="PUTATIVE (AFU_ORTHOLOGUE AFUA_5G14690)-RELATED"/>
    <property type="match status" value="1"/>
</dbReference>
<accession>A0AAN8EHT1</accession>
<dbReference type="Pfam" id="PF19327">
    <property type="entry name" value="Ap4A_phos_N"/>
    <property type="match status" value="1"/>
</dbReference>
<dbReference type="SUPFAM" id="SSF54197">
    <property type="entry name" value="HIT-like"/>
    <property type="match status" value="1"/>
</dbReference>
<evidence type="ECO:0000259" key="1">
    <source>
        <dbReference type="Pfam" id="PF09830"/>
    </source>
</evidence>
<keyword evidence="4" id="KW-1185">Reference proteome</keyword>
<reference evidence="3 4" key="1">
    <citation type="submission" date="2022-12" db="EMBL/GenBank/DDBJ databases">
        <title>Genomic features and morphological characterization of a novel Knufia sp. strain isolated from spacecraft assembly facility.</title>
        <authorList>
            <person name="Teixeira M."/>
            <person name="Chander A.M."/>
            <person name="Stajich J.E."/>
            <person name="Venkateswaran K."/>
        </authorList>
    </citation>
    <scope>NUCLEOTIDE SEQUENCE [LARGE SCALE GENOMIC DNA]</scope>
    <source>
        <strain evidence="3 4">FJI-L2-BK-P2</strain>
    </source>
</reference>
<dbReference type="EMBL" id="JAKLMC020000005">
    <property type="protein sequence ID" value="KAK5956004.1"/>
    <property type="molecule type" value="Genomic_DNA"/>
</dbReference>
<feature type="domain" description="Ap4A phosphorylase 1/2 N-terminal" evidence="2">
    <location>
        <begin position="11"/>
        <end position="154"/>
    </location>
</feature>
<evidence type="ECO:0000313" key="4">
    <source>
        <dbReference type="Proteomes" id="UP001316803"/>
    </source>
</evidence>
<name>A0AAN8EHT1_9EURO</name>
<dbReference type="GO" id="GO:0003877">
    <property type="term" value="F:ATP:ADP adenylyltransferase activity"/>
    <property type="evidence" value="ECO:0007669"/>
    <property type="project" value="InterPro"/>
</dbReference>
<dbReference type="InterPro" id="IPR043171">
    <property type="entry name" value="Ap4A_phos1/2-like"/>
</dbReference>
<dbReference type="GO" id="GO:0005524">
    <property type="term" value="F:ATP binding"/>
    <property type="evidence" value="ECO:0007669"/>
    <property type="project" value="InterPro"/>
</dbReference>
<protein>
    <recommendedName>
        <fullName evidence="5">ATP adenylyltransferase</fullName>
    </recommendedName>
</protein>
<dbReference type="InterPro" id="IPR009163">
    <property type="entry name" value="Ap4A_phos1/2"/>
</dbReference>
<dbReference type="InterPro" id="IPR045759">
    <property type="entry name" value="Ap4A_phos1/2_N"/>
</dbReference>
<dbReference type="AlphaFoldDB" id="A0AAN8EHT1"/>
<organism evidence="3 4">
    <name type="scientific">Knufia fluminis</name>
    <dbReference type="NCBI Taxonomy" id="191047"/>
    <lineage>
        <taxon>Eukaryota</taxon>
        <taxon>Fungi</taxon>
        <taxon>Dikarya</taxon>
        <taxon>Ascomycota</taxon>
        <taxon>Pezizomycotina</taxon>
        <taxon>Eurotiomycetes</taxon>
        <taxon>Chaetothyriomycetidae</taxon>
        <taxon>Chaetothyriales</taxon>
        <taxon>Trichomeriaceae</taxon>
        <taxon>Knufia</taxon>
    </lineage>
</organism>
<evidence type="ECO:0000259" key="2">
    <source>
        <dbReference type="Pfam" id="PF19327"/>
    </source>
</evidence>
<dbReference type="InterPro" id="IPR019200">
    <property type="entry name" value="ATP_adenylylTrfase_C"/>
</dbReference>
<sequence>MASADRITTELEAQAIAQFDSLNQKGELFYEPTEETTVEQEPFDVHFRISTINQTKPFNPNDKSRKPGFLDDDPEFTLCQVQPNHKLILNKYCWVRPQMILHTRDFQAQTELLTLDDFEASSDVLRRLGERYMVIFNGGPDAGSSVAHKHLQVFLRPGWGSVADGTVGGGCEVRLPFEHRLARAPQGLQADGLFGMYRDMCRELSISSGDAHNLLLVKEWMMVVPRSTGSIQGEIPDAPLQGGGNALIGMLWLKSYDQLENWKRYGPMNVLTDFGRRASTSK</sequence>